<name>A0A6P4ZMT4_BRABE</name>
<evidence type="ECO:0000313" key="2">
    <source>
        <dbReference type="Proteomes" id="UP000515135"/>
    </source>
</evidence>
<feature type="domain" description="Methyltransferase" evidence="1">
    <location>
        <begin position="67"/>
        <end position="158"/>
    </location>
</feature>
<dbReference type="AlphaFoldDB" id="A0A6P4ZMT4"/>
<dbReference type="Gene3D" id="3.40.50.150">
    <property type="entry name" value="Vaccinia Virus protein VP39"/>
    <property type="match status" value="1"/>
</dbReference>
<organism evidence="2 3">
    <name type="scientific">Branchiostoma belcheri</name>
    <name type="common">Amphioxus</name>
    <dbReference type="NCBI Taxonomy" id="7741"/>
    <lineage>
        <taxon>Eukaryota</taxon>
        <taxon>Metazoa</taxon>
        <taxon>Chordata</taxon>
        <taxon>Cephalochordata</taxon>
        <taxon>Leptocardii</taxon>
        <taxon>Amphioxiformes</taxon>
        <taxon>Branchiostomatidae</taxon>
        <taxon>Branchiostoma</taxon>
    </lineage>
</organism>
<dbReference type="PANTHER" id="PTHR43591:SF101">
    <property type="entry name" value="METHYLTRANSFERASE-LIKE PROTEIN 27"/>
    <property type="match status" value="1"/>
</dbReference>
<gene>
    <name evidence="3" type="primary">LOC109474895</name>
</gene>
<protein>
    <submittedName>
        <fullName evidence="3">Williams-Beuren syndrome chromosomal region 27 protein-like</fullName>
    </submittedName>
</protein>
<dbReference type="InterPro" id="IPR041698">
    <property type="entry name" value="Methyltransf_25"/>
</dbReference>
<dbReference type="Proteomes" id="UP000515135">
    <property type="component" value="Unplaced"/>
</dbReference>
<proteinExistence type="predicted"/>
<evidence type="ECO:0000313" key="3">
    <source>
        <dbReference type="RefSeq" id="XP_019630926.1"/>
    </source>
</evidence>
<evidence type="ECO:0000259" key="1">
    <source>
        <dbReference type="Pfam" id="PF13649"/>
    </source>
</evidence>
<dbReference type="OrthoDB" id="2019266at2759"/>
<dbReference type="PANTHER" id="PTHR43591">
    <property type="entry name" value="METHYLTRANSFERASE"/>
    <property type="match status" value="1"/>
</dbReference>
<sequence>MADESDSVHDKVSKITRAGIKADDMLDMYKTWAEVYDKDMESDGYTGYRKVVRVLAESQGERRDIRVLDVAAGTGLCGQELSKLGFSNIDALDASQDMLDVAKTKNVYKNFIKEFLGTNQLDIDADSYDAVIGSGLFANGHVKPDCLEQLIRIVKPGGMICLAVREERLRTNEDCKDLKPRMTALQSEGLWERVFHETFPGYSTGLDGVVYLYKVL</sequence>
<dbReference type="InterPro" id="IPR029063">
    <property type="entry name" value="SAM-dependent_MTases_sf"/>
</dbReference>
<dbReference type="RefSeq" id="XP_019630926.1">
    <property type="nucleotide sequence ID" value="XM_019775367.1"/>
</dbReference>
<dbReference type="KEGG" id="bbel:109474895"/>
<reference evidence="3" key="1">
    <citation type="submission" date="2025-08" db="UniProtKB">
        <authorList>
            <consortium name="RefSeq"/>
        </authorList>
    </citation>
    <scope>IDENTIFICATION</scope>
    <source>
        <tissue evidence="3">Gonad</tissue>
    </source>
</reference>
<accession>A0A6P4ZMT4</accession>
<dbReference type="GeneID" id="109474895"/>
<dbReference type="Pfam" id="PF13649">
    <property type="entry name" value="Methyltransf_25"/>
    <property type="match status" value="1"/>
</dbReference>
<dbReference type="SUPFAM" id="SSF53335">
    <property type="entry name" value="S-adenosyl-L-methionine-dependent methyltransferases"/>
    <property type="match status" value="1"/>
</dbReference>
<keyword evidence="2" id="KW-1185">Reference proteome</keyword>
<dbReference type="CDD" id="cd02440">
    <property type="entry name" value="AdoMet_MTases"/>
    <property type="match status" value="1"/>
</dbReference>